<name>A0A2P5BFV9_TREOI</name>
<reference evidence="2" key="1">
    <citation type="submission" date="2016-06" db="EMBL/GenBank/DDBJ databases">
        <title>Parallel loss of symbiosis genes in relatives of nitrogen-fixing non-legume Parasponia.</title>
        <authorList>
            <person name="Van Velzen R."/>
            <person name="Holmer R."/>
            <person name="Bu F."/>
            <person name="Rutten L."/>
            <person name="Van Zeijl A."/>
            <person name="Liu W."/>
            <person name="Santuari L."/>
            <person name="Cao Q."/>
            <person name="Sharma T."/>
            <person name="Shen D."/>
            <person name="Roswanjaya Y."/>
            <person name="Wardhani T."/>
            <person name="Kalhor M.S."/>
            <person name="Jansen J."/>
            <person name="Van den Hoogen J."/>
            <person name="Gungor B."/>
            <person name="Hartog M."/>
            <person name="Hontelez J."/>
            <person name="Verver J."/>
            <person name="Yang W.-C."/>
            <person name="Schijlen E."/>
            <person name="Repin R."/>
            <person name="Schilthuizen M."/>
            <person name="Schranz E."/>
            <person name="Heidstra R."/>
            <person name="Miyata K."/>
            <person name="Fedorova E."/>
            <person name="Kohlen W."/>
            <person name="Bisseling T."/>
            <person name="Smit S."/>
            <person name="Geurts R."/>
        </authorList>
    </citation>
    <scope>NUCLEOTIDE SEQUENCE [LARGE SCALE GENOMIC DNA]</scope>
    <source>
        <strain evidence="2">cv. RG33-2</strain>
    </source>
</reference>
<organism evidence="1 2">
    <name type="scientific">Trema orientale</name>
    <name type="common">Charcoal tree</name>
    <name type="synonym">Celtis orientalis</name>
    <dbReference type="NCBI Taxonomy" id="63057"/>
    <lineage>
        <taxon>Eukaryota</taxon>
        <taxon>Viridiplantae</taxon>
        <taxon>Streptophyta</taxon>
        <taxon>Embryophyta</taxon>
        <taxon>Tracheophyta</taxon>
        <taxon>Spermatophyta</taxon>
        <taxon>Magnoliopsida</taxon>
        <taxon>eudicotyledons</taxon>
        <taxon>Gunneridae</taxon>
        <taxon>Pentapetalae</taxon>
        <taxon>rosids</taxon>
        <taxon>fabids</taxon>
        <taxon>Rosales</taxon>
        <taxon>Cannabaceae</taxon>
        <taxon>Trema</taxon>
    </lineage>
</organism>
<dbReference type="AlphaFoldDB" id="A0A2P5BFV9"/>
<keyword evidence="2" id="KW-1185">Reference proteome</keyword>
<evidence type="ECO:0000313" key="1">
    <source>
        <dbReference type="EMBL" id="PON47691.1"/>
    </source>
</evidence>
<accession>A0A2P5BFV9</accession>
<dbReference type="InParanoid" id="A0A2P5BFV9"/>
<comment type="caution">
    <text evidence="1">The sequence shown here is derived from an EMBL/GenBank/DDBJ whole genome shotgun (WGS) entry which is preliminary data.</text>
</comment>
<dbReference type="EMBL" id="JXTC01000531">
    <property type="protein sequence ID" value="PON47691.1"/>
    <property type="molecule type" value="Genomic_DNA"/>
</dbReference>
<sequence>MLKANIVNEGKNLNHEDFELVVVDLDLVVCVVRGEEMVTWKLEVRKLGPEDEVDDGKPSVDSAKELLPILPVVVTSLR</sequence>
<evidence type="ECO:0000313" key="2">
    <source>
        <dbReference type="Proteomes" id="UP000237000"/>
    </source>
</evidence>
<gene>
    <name evidence="1" type="ORF">TorRG33x02_322460</name>
</gene>
<protein>
    <submittedName>
        <fullName evidence="1">Uncharacterized protein</fullName>
    </submittedName>
</protein>
<proteinExistence type="predicted"/>
<dbReference type="Proteomes" id="UP000237000">
    <property type="component" value="Unassembled WGS sequence"/>
</dbReference>